<feature type="compositionally biased region" description="Basic residues" evidence="1">
    <location>
        <begin position="1789"/>
        <end position="1800"/>
    </location>
</feature>
<sequence length="3293" mass="355352">MDNSMVDTADQESAVREASVEGATTKDTEVAIPSLSAKEERPKGMEPEPTTTAEAVTPTNEDKHDEESRQLTSTTLDPPSPISRRSKKKKAKKYSSSQPEESVTAPKEEAADLSINMPASASVTEDAAEPGITSPSQDRSAMLDEFGAAEEKRLDEAPADIRAQPSIAEPLTVTEQTVPGELSVPFSTEEKEVAVDQGLSGEPTVQPSPEPSVLDEPMPTTSKSKKKKGKKTQSIDTTLQDPGSTPSEDANQVTRSATLADESAEVASKEVVNQQNQEPATLEPQPTDLEVTNSTPAEDHFKEQTTVESEPAQVDVAQQAPADQGPQEQATIELQPTTEVEVVEKVPADQHLEEQTTIKPQPVVGRISMEEPASETVVPTKKSKKKKNKKSQSTIELASDSLVPSVNEPLQDALMTDASIQPQPDGTTRSEALPSSDVPQPDDARQAEADSFGESAPVMMVPGSDTHQSAPDPEYLPSAPGVHLRPMGSGADAPREESYFYFPSALSMLPAVSALQGHASQPEAETKSSEQQGPPSELEDSKKVPEEPHSWAEDSDRRGEPGELGTEALRFTPAPVQTATGFDGPDLSKDKSPEPTVAGHVEEAPSQPDLFSGEDELQRDPGRLGLADPPQDPLVSVGPVEPGRDAGGLPAQPPMAVGENDAPAGDITAAPSSTTSTQDGPKIPIDISALTEESGASKKGKKNKKKKRQSVTESLDPQPEAPSSAIEPVEDPLSRASPSTEQRPIEPIEVAQEPSSHIEDQPVERQDTVDADGVQAMAKKARKSQKASQVFDDLGDVAPTVEDFTTESARDDAVSTQGNVASEPTPVPSVGVGEAHEAQPDEEWASSKRSKKDKKKKKASSVSLDTELIEPAHQSSEFSLIAEDPLLESVAPIEPPVGVDDQAIKEETSSQEVAPDDEWPATPSKKSKKSKMGQASLADESAEKPTDITVDPTSEETPEPLSAPTSERTPERTPEDASEQVSVTTSETAPQPTPEADVLPPTEEVTKPEDDQDTGLTTPKKTKTDKKKRKSVTFADSVEEQPLVSLEKAQTGAGNSGPRSEPSSVDSEVTPEPVTMSDLSTGESPSNGTLDNKDEPAHSVFSSEPLEATDSRPEESTKQDTTNRNISVVSADDEFPVVTKKSKKDKKKAKRKSQEQDPDISTLETSTPSEETVTTTDQHAETLRDIENNSAPIQDESIPEKAMAEAIMVDEPEQVKTVEPVAGIPSERPQSPSAASEAADKSNADPRILPNEDVLSYEQPTEQPTDQLTEQLVDRTTETSAEPPVGEQPEEQPVQTQEDEYTVVPTKKSKKDKKKKKGSQTRLPESSGETDQSFLAPGQPSEKEPSTTEPLVTEDIAGPSEEQPVEEQNHQDGTIVADKSTLKAGLEPSEVAHETSSILAERASVDSNTATVPELQSTSEYQIEEDTLQQDKSLPEQTNALDADAEDKWGFSTPTMSKKDRNKEKREARLFLDGPFNAPPTAEASTPSPVVEAPIEAPTEPHLFEEAISNQIIAPSFEDKSNADPSGESGVSGLPEPDAASPKRSKKDKKKKKLETPWEDDIKELPVPSENELVILPSETAPGQVREAVFAKSPPEEQKEVDVLSTDEKNGSPSEQAAGTPLGKQKEEIVEDFAPVKQSKKDKKKKKEIHPFGDDSPRETAPEPSEPASPTGEESASQPIVTPSQSTSKVLSETAEWIPDIPVEEEIPQTEEASKDEGSVKQSVQKGKEANLEDPTQPLPVREKSLNVNDTADYAHEAEPGQTLDRALPAEPETDQKAQDTLPEFASSKKSKNDKKKKGANRFQVDPEHEPFVTDGSVTEAVVFRKDSKGCIVEEPLDEVDVQSPATDLIVGRNSLPAIDDFKPESESPEFVSFKKSKNDKKKASRERYEQESLPTSPLFSSPAIKEQPTTPARQPVDELIRSEEPPRKSMREGSFEEPTVEKPSTPSATGKEEYIAQAQSVPDVHPARQEPPIENTISRETSVPEDVSAAPALEGTATRDLTKPGDDLERSAGGQTTVLPEVGLLAPEQAPADDLATELPGDASNEHDEFPSLSTKRFREAKKAQSAKSFDHTTNQTPNQTPNQTQMEDATTSELPIRVFSEQLQATEEAPVSAATPVEAASASRQRQSQENTIDGMEREEQSPISGEQPVNAETSIPKDDEISTSPISRKKSKKDKKRKDKAGIMTEPGPASNIEAPAIQQELRDRSEQRALSEALPIYASTAISRDAPMAEQHTVPKELSVTQQIEANEQSAIEQPVTEQSAIDELASEMRAEDTWADSFTAKKPQKDKRKGKDNLQLESEPYLESHTTSLPTSEHHDNAETELAESMRVDTTDQPQAAPVSLDSATSFEGEWADSESKKSRKKDKKKQKALADLTSETIPDEQTPVIPETQVETNDSSVVEPDLEASKDVTMGEPVPSEELPVTPAVAGWADHGTTKKDTAILEPETPSKEHMSDIQHSTTTKDISPDGDAAEASFSEPATDELIPGVPAPVEPIASEPAHDEWAATTSNKGKKHKKRKSSTPPEAEQETVPKVLPFPEELGSLGDQRETVSRGVPTEPMTVDQSHSDAPTSTEPASAQTGFTEAGSLLPTPSTPERAISEHRQASGPVEVDLSPAQLSSHIDHEPPFDQSTQPGKKVRMQSFLGDSVIPEPLSATQEPASASLEDPTPQDDTSPASRVVPDDNFRSRDVPESDSVAREIAASYFDQPASSKKSRARDMSLKLSDSMHTPSYDIAPNREVATSNLTSRGQNMPSLDMKHKSLPALTPQRDLAVSYFEKGPSNRQKYTHHDQEASAEDAQRSTEEAEALLAASALTGGVEKMAEQFGLSKKARGKKSKSFDNITSQEDIRIPDTITAKAEGKASNRTARSLPKHVEDTTSDSPESPIVGRGQKTCSVADRSVPSKEPTQTESRESQDSQSSELMRDIEELDTSEPQVERSHAVYQSFGPMSMSSHDMADFGRGSTMSSRSLPRVEEETHEDLEDDMGPLPQPGLVVHTPEINRDSGFMTDSPNPVKHSQFQDATQRDSGVHLREGLSTLDEGARLSWASTDSKGTSKPSDERRLKKSPLGDDIPRLNQYSVGSGSRSPPSDPSKMLDPRKPRTPGPDNRTPSPAYQQRSVSDNVRHFEDAARADAELQAQLRRSASNTSISRLRTPRTPEPLKLRPDSPGIRSLHSSGANTPPLRRVERMSADLRSLGQHGGSHSSLHSLASKSKAEPDPYSPTPAPAPAAAAAAHNNPAAHGPNNKTTAAANAHPDRHRASQNTTPVANEGRVRASRDMAEISYVSRQP</sequence>
<feature type="compositionally biased region" description="Low complexity" evidence="1">
    <location>
        <begin position="1282"/>
        <end position="1296"/>
    </location>
</feature>
<feature type="compositionally biased region" description="Polar residues" evidence="1">
    <location>
        <begin position="1057"/>
        <end position="1067"/>
    </location>
</feature>
<dbReference type="EMBL" id="JAQQWI010000006">
    <property type="protein sequence ID" value="KAK8033025.1"/>
    <property type="molecule type" value="Genomic_DNA"/>
</dbReference>
<organism evidence="2 3">
    <name type="scientific">Apiospora marii</name>
    <dbReference type="NCBI Taxonomy" id="335849"/>
    <lineage>
        <taxon>Eukaryota</taxon>
        <taxon>Fungi</taxon>
        <taxon>Dikarya</taxon>
        <taxon>Ascomycota</taxon>
        <taxon>Pezizomycotina</taxon>
        <taxon>Sordariomycetes</taxon>
        <taxon>Xylariomycetidae</taxon>
        <taxon>Amphisphaeriales</taxon>
        <taxon>Apiosporaceae</taxon>
        <taxon>Apiospora</taxon>
    </lineage>
</organism>
<feature type="compositionally biased region" description="Polar residues" evidence="1">
    <location>
        <begin position="3011"/>
        <end position="3026"/>
    </location>
</feature>
<protein>
    <submittedName>
        <fullName evidence="2">Uncharacterized protein</fullName>
    </submittedName>
</protein>
<feature type="compositionally biased region" description="Low complexity" evidence="1">
    <location>
        <begin position="2074"/>
        <end position="2087"/>
    </location>
</feature>
<feature type="compositionally biased region" description="Polar residues" evidence="1">
    <location>
        <begin position="1430"/>
        <end position="1440"/>
    </location>
</feature>
<feature type="region of interest" description="Disordered" evidence="1">
    <location>
        <begin position="2828"/>
        <end position="3293"/>
    </location>
</feature>
<feature type="compositionally biased region" description="Basic residues" evidence="1">
    <location>
        <begin position="381"/>
        <end position="390"/>
    </location>
</feature>
<evidence type="ECO:0000256" key="1">
    <source>
        <dbReference type="SAM" id="MobiDB-lite"/>
    </source>
</evidence>
<accession>A0ABR1SFC0</accession>
<feature type="compositionally biased region" description="Basic and acidic residues" evidence="1">
    <location>
        <begin position="13"/>
        <end position="29"/>
    </location>
</feature>
<keyword evidence="3" id="KW-1185">Reference proteome</keyword>
<feature type="compositionally biased region" description="Polar residues" evidence="1">
    <location>
        <begin position="1678"/>
        <end position="1691"/>
    </location>
</feature>
<feature type="compositionally biased region" description="Polar residues" evidence="1">
    <location>
        <begin position="2124"/>
        <end position="2134"/>
    </location>
</feature>
<evidence type="ECO:0000313" key="2">
    <source>
        <dbReference type="EMBL" id="KAK8033025.1"/>
    </source>
</evidence>
<proteinExistence type="predicted"/>
<feature type="compositionally biased region" description="Basic and acidic residues" evidence="1">
    <location>
        <begin position="2001"/>
        <end position="2011"/>
    </location>
</feature>
<feature type="compositionally biased region" description="Basic and acidic residues" evidence="1">
    <location>
        <begin position="2317"/>
        <end position="2335"/>
    </location>
</feature>
<feature type="compositionally biased region" description="Basic and acidic residues" evidence="1">
    <location>
        <begin position="1649"/>
        <end position="1661"/>
    </location>
</feature>
<feature type="compositionally biased region" description="Basic and acidic residues" evidence="1">
    <location>
        <begin position="3275"/>
        <end position="3284"/>
    </location>
</feature>
<feature type="compositionally biased region" description="Low complexity" evidence="1">
    <location>
        <begin position="1479"/>
        <end position="1489"/>
    </location>
</feature>
<feature type="region of interest" description="Disordered" evidence="1">
    <location>
        <begin position="1"/>
        <end position="495"/>
    </location>
</feature>
<feature type="compositionally biased region" description="Acidic residues" evidence="1">
    <location>
        <begin position="2980"/>
        <end position="2989"/>
    </location>
</feature>
<feature type="compositionally biased region" description="Basic and acidic residues" evidence="1">
    <location>
        <begin position="3027"/>
        <end position="3037"/>
    </location>
</feature>
<feature type="compositionally biased region" description="Basic residues" evidence="1">
    <location>
        <begin position="2515"/>
        <end position="2524"/>
    </location>
</feature>
<feature type="compositionally biased region" description="Low complexity" evidence="1">
    <location>
        <begin position="3232"/>
        <end position="3249"/>
    </location>
</feature>
<feature type="compositionally biased region" description="Basic and acidic residues" evidence="1">
    <location>
        <begin position="1594"/>
        <end position="1610"/>
    </location>
</feature>
<name>A0ABR1SFC0_9PEZI</name>
<feature type="compositionally biased region" description="Basic and acidic residues" evidence="1">
    <location>
        <begin position="37"/>
        <end position="46"/>
    </location>
</feature>
<feature type="region of interest" description="Disordered" evidence="1">
    <location>
        <begin position="891"/>
        <end position="1814"/>
    </location>
</feature>
<feature type="compositionally biased region" description="Basic and acidic residues" evidence="1">
    <location>
        <begin position="2445"/>
        <end position="2459"/>
    </location>
</feature>
<feature type="compositionally biased region" description="Polar residues" evidence="1">
    <location>
        <begin position="979"/>
        <end position="990"/>
    </location>
</feature>
<feature type="compositionally biased region" description="Polar residues" evidence="1">
    <location>
        <begin position="670"/>
        <end position="679"/>
    </location>
</feature>
<feature type="compositionally biased region" description="Polar residues" evidence="1">
    <location>
        <begin position="3050"/>
        <end position="3060"/>
    </location>
</feature>
<gene>
    <name evidence="2" type="ORF">PG991_002423</name>
</gene>
<feature type="compositionally biased region" description="Low complexity" evidence="1">
    <location>
        <begin position="47"/>
        <end position="59"/>
    </location>
</feature>
<feature type="compositionally biased region" description="Polar residues" evidence="1">
    <location>
        <begin position="1320"/>
        <end position="1333"/>
    </location>
</feature>
<feature type="compositionally biased region" description="Basic and acidic residues" evidence="1">
    <location>
        <begin position="1109"/>
        <end position="1118"/>
    </location>
</feature>
<feature type="compositionally biased region" description="Polar residues" evidence="1">
    <location>
        <begin position="235"/>
        <end position="257"/>
    </location>
</feature>
<feature type="compositionally biased region" description="Basic and acidic residues" evidence="1">
    <location>
        <begin position="756"/>
        <end position="768"/>
    </location>
</feature>
<evidence type="ECO:0000313" key="3">
    <source>
        <dbReference type="Proteomes" id="UP001396898"/>
    </source>
</evidence>
<feature type="compositionally biased region" description="Polar residues" evidence="1">
    <location>
        <begin position="2566"/>
        <end position="2586"/>
    </location>
</feature>
<feature type="compositionally biased region" description="Low complexity" evidence="1">
    <location>
        <begin position="310"/>
        <end position="330"/>
    </location>
</feature>
<feature type="region of interest" description="Disordered" evidence="1">
    <location>
        <begin position="2780"/>
        <end position="2810"/>
    </location>
</feature>
<feature type="region of interest" description="Disordered" evidence="1">
    <location>
        <begin position="2706"/>
        <end position="2725"/>
    </location>
</feature>
<feature type="compositionally biased region" description="Polar residues" evidence="1">
    <location>
        <begin position="418"/>
        <end position="430"/>
    </location>
</feature>
<feature type="compositionally biased region" description="Low complexity" evidence="1">
    <location>
        <begin position="1662"/>
        <end position="1677"/>
    </location>
</feature>
<feature type="compositionally biased region" description="Polar residues" evidence="1">
    <location>
        <begin position="1405"/>
        <end position="1421"/>
    </location>
</feature>
<feature type="compositionally biased region" description="Polar residues" evidence="1">
    <location>
        <begin position="3144"/>
        <end position="3155"/>
    </location>
</feature>
<feature type="compositionally biased region" description="Basic residues" evidence="1">
    <location>
        <begin position="1638"/>
        <end position="1648"/>
    </location>
</feature>
<feature type="compositionally biased region" description="Basic and acidic residues" evidence="1">
    <location>
        <begin position="1457"/>
        <end position="1470"/>
    </location>
</feature>
<feature type="compositionally biased region" description="Basic residues" evidence="1">
    <location>
        <begin position="2170"/>
        <end position="2182"/>
    </location>
</feature>
<feature type="compositionally biased region" description="Basic residues" evidence="1">
    <location>
        <begin position="1140"/>
        <end position="1151"/>
    </location>
</feature>
<feature type="compositionally biased region" description="Basic residues" evidence="1">
    <location>
        <begin position="1875"/>
        <end position="1885"/>
    </location>
</feature>
<feature type="compositionally biased region" description="Basic residues" evidence="1">
    <location>
        <begin position="698"/>
        <end position="709"/>
    </location>
</feature>
<feature type="compositionally biased region" description="Polar residues" evidence="1">
    <location>
        <begin position="1077"/>
        <end position="1090"/>
    </location>
</feature>
<feature type="compositionally biased region" description="Basic and acidic residues" evidence="1">
    <location>
        <begin position="3126"/>
        <end position="3138"/>
    </location>
</feature>
<feature type="compositionally biased region" description="Basic and acidic residues" evidence="1">
    <location>
        <begin position="1178"/>
        <end position="1187"/>
    </location>
</feature>
<feature type="compositionally biased region" description="Polar residues" evidence="1">
    <location>
        <begin position="3112"/>
        <end position="3125"/>
    </location>
</feature>
<feature type="compositionally biased region" description="Polar residues" evidence="1">
    <location>
        <begin position="1258"/>
        <end position="1270"/>
    </location>
</feature>
<feature type="compositionally biased region" description="Polar residues" evidence="1">
    <location>
        <begin position="1119"/>
        <end position="1128"/>
    </location>
</feature>
<feature type="compositionally biased region" description="Polar residues" evidence="1">
    <location>
        <begin position="2245"/>
        <end position="2264"/>
    </location>
</feature>
<feature type="compositionally biased region" description="Basic residues" evidence="1">
    <location>
        <begin position="1543"/>
        <end position="1553"/>
    </location>
</feature>
<feature type="compositionally biased region" description="Basic residues" evidence="1">
    <location>
        <begin position="1020"/>
        <end position="1031"/>
    </location>
</feature>
<feature type="compositionally biased region" description="Basic and acidic residues" evidence="1">
    <location>
        <begin position="539"/>
        <end position="561"/>
    </location>
</feature>
<comment type="caution">
    <text evidence="2">The sequence shown here is derived from an EMBL/GenBank/DDBJ whole genome shotgun (WGS) entry which is preliminary data.</text>
</comment>
<feature type="compositionally biased region" description="Basic and acidic residues" evidence="1">
    <location>
        <begin position="1916"/>
        <end position="1935"/>
    </location>
</feature>
<feature type="region of interest" description="Disordered" evidence="1">
    <location>
        <begin position="513"/>
        <end position="877"/>
    </location>
</feature>
<feature type="region of interest" description="Disordered" evidence="1">
    <location>
        <begin position="1840"/>
        <end position="2198"/>
    </location>
</feature>
<feature type="region of interest" description="Disordered" evidence="1">
    <location>
        <begin position="2445"/>
        <end position="2698"/>
    </location>
</feature>
<feature type="compositionally biased region" description="Basic and acidic residues" evidence="1">
    <location>
        <begin position="2684"/>
        <end position="2698"/>
    </location>
</feature>
<feature type="compositionally biased region" description="Basic and acidic residues" evidence="1">
    <location>
        <begin position="60"/>
        <end position="69"/>
    </location>
</feature>
<reference evidence="2 3" key="1">
    <citation type="submission" date="2023-01" db="EMBL/GenBank/DDBJ databases">
        <title>Analysis of 21 Apiospora genomes using comparative genomics revels a genus with tremendous synthesis potential of carbohydrate active enzymes and secondary metabolites.</title>
        <authorList>
            <person name="Sorensen T."/>
        </authorList>
    </citation>
    <scope>NUCLEOTIDE SEQUENCE [LARGE SCALE GENOMIC DNA]</scope>
    <source>
        <strain evidence="2 3">CBS 20057</strain>
    </source>
</reference>
<feature type="compositionally biased region" description="Basic residues" evidence="1">
    <location>
        <begin position="1307"/>
        <end position="1319"/>
    </location>
</feature>
<feature type="compositionally biased region" description="Basic residues" evidence="1">
    <location>
        <begin position="84"/>
        <end position="93"/>
    </location>
</feature>
<feature type="region of interest" description="Disordered" evidence="1">
    <location>
        <begin position="2245"/>
        <end position="2427"/>
    </location>
</feature>
<feature type="compositionally biased region" description="Low complexity" evidence="1">
    <location>
        <begin position="3199"/>
        <end position="3216"/>
    </location>
</feature>
<feature type="compositionally biased region" description="Basic and acidic residues" evidence="1">
    <location>
        <begin position="2791"/>
        <end position="2807"/>
    </location>
</feature>
<feature type="compositionally biased region" description="Basic residues" evidence="1">
    <location>
        <begin position="2363"/>
        <end position="2373"/>
    </location>
</feature>
<feature type="compositionally biased region" description="Low complexity" evidence="1">
    <location>
        <begin position="1161"/>
        <end position="1176"/>
    </location>
</feature>
<dbReference type="Proteomes" id="UP001396898">
    <property type="component" value="Unassembled WGS sequence"/>
</dbReference>
<feature type="compositionally biased region" description="Basic and acidic residues" evidence="1">
    <location>
        <begin position="342"/>
        <end position="356"/>
    </location>
</feature>
<feature type="compositionally biased region" description="Basic and acidic residues" evidence="1">
    <location>
        <begin position="3061"/>
        <end position="3077"/>
    </location>
</feature>
<feature type="compositionally biased region" description="Basic residues" evidence="1">
    <location>
        <begin position="848"/>
        <end position="859"/>
    </location>
</feature>